<dbReference type="AlphaFoldDB" id="A0A8T5VJD8"/>
<name>A0A8T5VJD8_9BRAD</name>
<sequence length="96" mass="10993">MTKKTRRTIDAVLKAKITLEVVREQATAADLGQRYEVHPKQIYAWKKQLLEQAALAFDAGVGRESEETREREIEKLHAKIGQLTVERDFLARTSGR</sequence>
<dbReference type="EMBL" id="CP096256">
    <property type="protein sequence ID" value="UPT92287.1"/>
    <property type="molecule type" value="Genomic_DNA"/>
</dbReference>
<dbReference type="Proteomes" id="UP000551709">
    <property type="component" value="Plasmid pBb1S5a"/>
</dbReference>
<dbReference type="InterPro" id="IPR010921">
    <property type="entry name" value="Trp_repressor/repl_initiator"/>
</dbReference>
<gene>
    <name evidence="1" type="ORF">HAP41_0000047970</name>
</gene>
<dbReference type="InterPro" id="IPR002514">
    <property type="entry name" value="Transposase_8"/>
</dbReference>
<reference evidence="1" key="2">
    <citation type="submission" date="2022-04" db="EMBL/GenBank/DDBJ databases">
        <authorList>
            <person name="Bromfield E.S.P."/>
            <person name="Cloutier S."/>
        </authorList>
    </citation>
    <scope>NUCLEOTIDE SEQUENCE</scope>
    <source>
        <strain evidence="1">1S5</strain>
        <plasmid evidence="1">pBb1S5a</plasmid>
    </source>
</reference>
<dbReference type="RefSeq" id="WP_166107433.1">
    <property type="nucleotide sequence ID" value="NZ_CP096252.1"/>
</dbReference>
<keyword evidence="1" id="KW-0614">Plasmid</keyword>
<geneLocation type="plasmid" evidence="1 2">
    <name>pBb1S5a</name>
</geneLocation>
<dbReference type="SUPFAM" id="SSF48295">
    <property type="entry name" value="TrpR-like"/>
    <property type="match status" value="1"/>
</dbReference>
<accession>A0A8T5VJD8</accession>
<reference evidence="1" key="1">
    <citation type="journal article" date="2017" name="Syst. Appl. Microbiol.">
        <title>Soybeans inoculated with root zone soils of Canadian native legumes harbour diverse and novel Bradyrhizobium spp. that possess agricultural potential.</title>
        <authorList>
            <person name="Bromfield E.S.P."/>
            <person name="Cloutier S."/>
            <person name="Tambong J.T."/>
            <person name="Tran Thi T.V."/>
        </authorList>
    </citation>
    <scope>NUCLEOTIDE SEQUENCE</scope>
    <source>
        <strain evidence="1">1S5</strain>
    </source>
</reference>
<dbReference type="GO" id="GO:0006313">
    <property type="term" value="P:DNA transposition"/>
    <property type="evidence" value="ECO:0007669"/>
    <property type="project" value="InterPro"/>
</dbReference>
<protein>
    <submittedName>
        <fullName evidence="1">Transposase</fullName>
    </submittedName>
</protein>
<evidence type="ECO:0000313" key="2">
    <source>
        <dbReference type="Proteomes" id="UP000551709"/>
    </source>
</evidence>
<proteinExistence type="predicted"/>
<evidence type="ECO:0000313" key="1">
    <source>
        <dbReference type="EMBL" id="UPT92287.1"/>
    </source>
</evidence>
<dbReference type="GO" id="GO:0004803">
    <property type="term" value="F:transposase activity"/>
    <property type="evidence" value="ECO:0007669"/>
    <property type="project" value="InterPro"/>
</dbReference>
<dbReference type="GO" id="GO:0043565">
    <property type="term" value="F:sequence-specific DNA binding"/>
    <property type="evidence" value="ECO:0007669"/>
    <property type="project" value="InterPro"/>
</dbReference>
<organism evidence="1 2">
    <name type="scientific">Bradyrhizobium barranii subsp. apii</name>
    <dbReference type="NCBI Taxonomy" id="2819348"/>
    <lineage>
        <taxon>Bacteria</taxon>
        <taxon>Pseudomonadati</taxon>
        <taxon>Pseudomonadota</taxon>
        <taxon>Alphaproteobacteria</taxon>
        <taxon>Hyphomicrobiales</taxon>
        <taxon>Nitrobacteraceae</taxon>
        <taxon>Bradyrhizobium</taxon>
        <taxon>Bradyrhizobium barranii</taxon>
    </lineage>
</organism>
<dbReference type="Pfam" id="PF01527">
    <property type="entry name" value="HTH_Tnp_1"/>
    <property type="match status" value="1"/>
</dbReference>